<evidence type="ECO:0000313" key="3">
    <source>
        <dbReference type="Proteomes" id="UP001250662"/>
    </source>
</evidence>
<protein>
    <submittedName>
        <fullName evidence="2">DUF4271 domain-containing protein</fullName>
    </submittedName>
</protein>
<comment type="caution">
    <text evidence="2">The sequence shown here is derived from an EMBL/GenBank/DDBJ whole genome shotgun (WGS) entry which is preliminary data.</text>
</comment>
<evidence type="ECO:0000256" key="1">
    <source>
        <dbReference type="SAM" id="Phobius"/>
    </source>
</evidence>
<keyword evidence="1" id="KW-1133">Transmembrane helix</keyword>
<dbReference type="Proteomes" id="UP001250662">
    <property type="component" value="Unassembled WGS sequence"/>
</dbReference>
<proteinExistence type="predicted"/>
<feature type="transmembrane region" description="Helical" evidence="1">
    <location>
        <begin position="138"/>
        <end position="157"/>
    </location>
</feature>
<gene>
    <name evidence="2" type="ORF">RM520_00765</name>
</gene>
<feature type="transmembrane region" description="Helical" evidence="1">
    <location>
        <begin position="13"/>
        <end position="32"/>
    </location>
</feature>
<keyword evidence="3" id="KW-1185">Reference proteome</keyword>
<keyword evidence="1" id="KW-0812">Transmembrane</keyword>
<feature type="transmembrane region" description="Helical" evidence="1">
    <location>
        <begin position="96"/>
        <end position="117"/>
    </location>
</feature>
<reference evidence="2 3" key="1">
    <citation type="submission" date="2023-09" db="EMBL/GenBank/DDBJ databases">
        <authorList>
            <person name="Rey-Velasco X."/>
        </authorList>
    </citation>
    <scope>NUCLEOTIDE SEQUENCE [LARGE SCALE GENOMIC DNA]</scope>
    <source>
        <strain evidence="2 3">P007</strain>
    </source>
</reference>
<feature type="transmembrane region" description="Helical" evidence="1">
    <location>
        <begin position="195"/>
        <end position="216"/>
    </location>
</feature>
<name>A0ABU3BDP8_9FLAO</name>
<dbReference type="Pfam" id="PF14093">
    <property type="entry name" value="DUF4271"/>
    <property type="match status" value="1"/>
</dbReference>
<evidence type="ECO:0000313" key="2">
    <source>
        <dbReference type="EMBL" id="MDT0620132.1"/>
    </source>
</evidence>
<feature type="transmembrane region" description="Helical" evidence="1">
    <location>
        <begin position="163"/>
        <end position="183"/>
    </location>
</feature>
<keyword evidence="1" id="KW-0472">Membrane</keyword>
<dbReference type="InterPro" id="IPR025367">
    <property type="entry name" value="DUF4271"/>
</dbReference>
<dbReference type="EMBL" id="JAVRHU010000001">
    <property type="protein sequence ID" value="MDT0620132.1"/>
    <property type="molecule type" value="Genomic_DNA"/>
</dbReference>
<dbReference type="RefSeq" id="WP_311383792.1">
    <property type="nucleotide sequence ID" value="NZ_JAVRHU010000001.1"/>
</dbReference>
<accession>A0ABU3BDP8</accession>
<sequence>MNPIFRNITTLDWVTAILVFSLVLLVISKYFFKMSFSTFLILPFNTKYFALSKKKGKLFNGFHLLITLFQLLNIALLVFIANNVLNENPVNTFPSFYWVILISILGYLFFKIVLQACNGYFFENLSEMNDLIFEKLSYFNYGGLIAFLGNVIVLYIIPESKVIIYIVLSLILLVNASGLVTILRNHQKLIVADILYFILYLCTLEISPLVIVASYLKD</sequence>
<organism evidence="2 3">
    <name type="scientific">Croceitalea vernalis</name>
    <dbReference type="NCBI Taxonomy" id="3075599"/>
    <lineage>
        <taxon>Bacteria</taxon>
        <taxon>Pseudomonadati</taxon>
        <taxon>Bacteroidota</taxon>
        <taxon>Flavobacteriia</taxon>
        <taxon>Flavobacteriales</taxon>
        <taxon>Flavobacteriaceae</taxon>
        <taxon>Croceitalea</taxon>
    </lineage>
</organism>
<feature type="transmembrane region" description="Helical" evidence="1">
    <location>
        <begin position="62"/>
        <end position="84"/>
    </location>
</feature>